<keyword evidence="2" id="KW-0378">Hydrolase</keyword>
<gene>
    <name evidence="5" type="ORF">YA91_00350</name>
</gene>
<accession>A0A249VX64</accession>
<dbReference type="PANTHER" id="PTHR30231">
    <property type="entry name" value="DNA POLYMERASE III SUBUNIT EPSILON"/>
    <property type="match status" value="1"/>
</dbReference>
<dbReference type="GO" id="GO:0006259">
    <property type="term" value="P:DNA metabolic process"/>
    <property type="evidence" value="ECO:0007669"/>
    <property type="project" value="UniProtKB-ARBA"/>
</dbReference>
<organism evidence="5">
    <name type="scientific">Vibrio parahaemolyticus</name>
    <dbReference type="NCBI Taxonomy" id="670"/>
    <lineage>
        <taxon>Bacteria</taxon>
        <taxon>Pseudomonadati</taxon>
        <taxon>Pseudomonadota</taxon>
        <taxon>Gammaproteobacteria</taxon>
        <taxon>Vibrionales</taxon>
        <taxon>Vibrionaceae</taxon>
        <taxon>Vibrio</taxon>
    </lineage>
</organism>
<dbReference type="EMBL" id="CP023247">
    <property type="protein sequence ID" value="ASZ49095.1"/>
    <property type="molecule type" value="Genomic_DNA"/>
</dbReference>
<feature type="domain" description="Exonuclease" evidence="4">
    <location>
        <begin position="51"/>
        <end position="225"/>
    </location>
</feature>
<dbReference type="InterPro" id="IPR012337">
    <property type="entry name" value="RNaseH-like_sf"/>
</dbReference>
<dbReference type="Gene3D" id="3.30.420.10">
    <property type="entry name" value="Ribonuclease H-like superfamily/Ribonuclease H"/>
    <property type="match status" value="1"/>
</dbReference>
<dbReference type="GO" id="GO:0008408">
    <property type="term" value="F:3'-5' exonuclease activity"/>
    <property type="evidence" value="ECO:0007669"/>
    <property type="project" value="TreeGrafter"/>
</dbReference>
<dbReference type="AlphaFoldDB" id="A0A249VX64"/>
<evidence type="ECO:0000256" key="3">
    <source>
        <dbReference type="ARBA" id="ARBA00022839"/>
    </source>
</evidence>
<dbReference type="Pfam" id="PF00929">
    <property type="entry name" value="RNase_T"/>
    <property type="match status" value="1"/>
</dbReference>
<keyword evidence="3" id="KW-0269">Exonuclease</keyword>
<evidence type="ECO:0000256" key="1">
    <source>
        <dbReference type="ARBA" id="ARBA00022722"/>
    </source>
</evidence>
<dbReference type="PANTHER" id="PTHR30231:SF4">
    <property type="entry name" value="PROTEIN NEN2"/>
    <property type="match status" value="1"/>
</dbReference>
<dbReference type="SUPFAM" id="SSF53098">
    <property type="entry name" value="Ribonuclease H-like"/>
    <property type="match status" value="1"/>
</dbReference>
<dbReference type="GO" id="GO:0005829">
    <property type="term" value="C:cytosol"/>
    <property type="evidence" value="ECO:0007669"/>
    <property type="project" value="TreeGrafter"/>
</dbReference>
<protein>
    <submittedName>
        <fullName evidence="5">DNA polymerase III subunit epsilon</fullName>
    </submittedName>
</protein>
<keyword evidence="1" id="KW-0540">Nuclease</keyword>
<dbReference type="InterPro" id="IPR036397">
    <property type="entry name" value="RNaseH_sf"/>
</dbReference>
<evidence type="ECO:0000313" key="5">
    <source>
        <dbReference type="EMBL" id="ASZ49095.1"/>
    </source>
</evidence>
<dbReference type="CDD" id="cd06127">
    <property type="entry name" value="DEDDh"/>
    <property type="match status" value="1"/>
</dbReference>
<reference evidence="5" key="1">
    <citation type="submission" date="2017-09" db="EMBL/GenBank/DDBJ databases">
        <authorList>
            <person name="Ehlers B."/>
            <person name="Leendertz F.H."/>
        </authorList>
    </citation>
    <scope>NUCLEOTIDE SEQUENCE</scope>
    <source>
        <strain evidence="5">MAVP-26</strain>
    </source>
</reference>
<dbReference type="SMART" id="SM00479">
    <property type="entry name" value="EXOIII"/>
    <property type="match status" value="1"/>
</dbReference>
<evidence type="ECO:0000259" key="4">
    <source>
        <dbReference type="SMART" id="SM00479"/>
    </source>
</evidence>
<sequence>MIKRWFKRWETPLSPEQKRQAIHVIDDWPMVLKDYLQRPLVDDSTTLKDLSFVALDFETTGVDAQGDKILSIGVVDLTLDGIDIASSKEWYICHGQFIKPETAQINGLTPQDLAKGLPLDEGMNRLLERITGKVVLAHGCCIEKAFIHAYFSSRYQVEDFPAYFVDTLQIEKQFSYAGKSGAHSSYQLDDLRRYYHLPGYLSHSAASDALACAELFLVQSKKLTALPDVTLRQLMR</sequence>
<dbReference type="RefSeq" id="WP_005497700.1">
    <property type="nucleotide sequence ID" value="NZ_CP023247.2"/>
</dbReference>
<dbReference type="InterPro" id="IPR013520">
    <property type="entry name" value="Ribonucl_H"/>
</dbReference>
<dbReference type="GO" id="GO:0003676">
    <property type="term" value="F:nucleic acid binding"/>
    <property type="evidence" value="ECO:0007669"/>
    <property type="project" value="InterPro"/>
</dbReference>
<proteinExistence type="predicted"/>
<evidence type="ECO:0000256" key="2">
    <source>
        <dbReference type="ARBA" id="ARBA00022801"/>
    </source>
</evidence>
<name>A0A249VX64_VIBPH</name>